<dbReference type="EC" id="3.6.3.-" evidence="6"/>
<dbReference type="EMBL" id="CP039126">
    <property type="protein sequence ID" value="QMW78672.1"/>
    <property type="molecule type" value="Genomic_DNA"/>
</dbReference>
<keyword evidence="6" id="KW-0449">Lipoprotein</keyword>
<dbReference type="GO" id="GO:0005524">
    <property type="term" value="F:ATP binding"/>
    <property type="evidence" value="ECO:0007669"/>
    <property type="project" value="UniProtKB-KW"/>
</dbReference>
<sequence>MVILQAKDLRKVYGSGESEVTALDGVNLSVEKGEFAAIVGTSGSGKSTLLHLLGGLDVPTSGSVIMDMKQLEQLSDDELTIFRRRKIGFIFQQFNLIPMLNVWENIILPLKLDNKRVDQRYIQEIIEILGLEKKCDSLPGQLSGGQQQRVSIARAMAIKPSVILADEPTGNLDSKTSQDVLGILKVTSERYCQTIVMITHNEEIAQMADRIVRIEDGKIVM</sequence>
<dbReference type="InterPro" id="IPR027417">
    <property type="entry name" value="P-loop_NTPase"/>
</dbReference>
<dbReference type="FunFam" id="3.40.50.300:FF:000032">
    <property type="entry name" value="Export ABC transporter ATP-binding protein"/>
    <property type="match status" value="1"/>
</dbReference>
<dbReference type="PROSITE" id="PS00211">
    <property type="entry name" value="ABC_TRANSPORTER_1"/>
    <property type="match status" value="1"/>
</dbReference>
<keyword evidence="4 6" id="KW-0067">ATP-binding</keyword>
<evidence type="ECO:0000256" key="2">
    <source>
        <dbReference type="ARBA" id="ARBA00022448"/>
    </source>
</evidence>
<evidence type="ECO:0000313" key="9">
    <source>
        <dbReference type="Proteomes" id="UP000515789"/>
    </source>
</evidence>
<dbReference type="Proteomes" id="UP000515789">
    <property type="component" value="Chromosome"/>
</dbReference>
<gene>
    <name evidence="6" type="primary">lolD_3</name>
    <name evidence="7" type="ORF">E5259_14320</name>
    <name evidence="6" type="ORF">PMF13cell1_03689</name>
</gene>
<dbReference type="InterPro" id="IPR017871">
    <property type="entry name" value="ABC_transporter-like_CS"/>
</dbReference>
<dbReference type="PROSITE" id="PS50893">
    <property type="entry name" value="ABC_TRANSPORTER_2"/>
    <property type="match status" value="1"/>
</dbReference>
<feature type="domain" description="ABC transporter" evidence="5">
    <location>
        <begin position="4"/>
        <end position="221"/>
    </location>
</feature>
<dbReference type="RefSeq" id="WP_018594066.1">
    <property type="nucleotide sequence ID" value="NZ_AP031416.1"/>
</dbReference>
<dbReference type="GO" id="GO:0016887">
    <property type="term" value="F:ATP hydrolysis activity"/>
    <property type="evidence" value="ECO:0007669"/>
    <property type="project" value="InterPro"/>
</dbReference>
<evidence type="ECO:0000256" key="3">
    <source>
        <dbReference type="ARBA" id="ARBA00022741"/>
    </source>
</evidence>
<dbReference type="InterPro" id="IPR017911">
    <property type="entry name" value="MacB-like_ATP-bd"/>
</dbReference>
<dbReference type="CDD" id="cd03255">
    <property type="entry name" value="ABC_MJ0796_LolCDE_FtsE"/>
    <property type="match status" value="1"/>
</dbReference>
<protein>
    <submittedName>
        <fullName evidence="7">ABC transporter ATP-binding protein</fullName>
    </submittedName>
    <submittedName>
        <fullName evidence="6">Lipoprotein-releasing system ATP-binding protein LolD</fullName>
        <ecNumber evidence="6">3.6.3.-</ecNumber>
    </submittedName>
</protein>
<dbReference type="GO" id="GO:0098796">
    <property type="term" value="C:membrane protein complex"/>
    <property type="evidence" value="ECO:0007669"/>
    <property type="project" value="UniProtKB-ARBA"/>
</dbReference>
<comment type="similarity">
    <text evidence="1">Belongs to the ABC transporter superfamily.</text>
</comment>
<proteinExistence type="inferred from homology"/>
<dbReference type="GO" id="GO:0022857">
    <property type="term" value="F:transmembrane transporter activity"/>
    <property type="evidence" value="ECO:0007669"/>
    <property type="project" value="UniProtKB-ARBA"/>
</dbReference>
<dbReference type="SUPFAM" id="SSF52540">
    <property type="entry name" value="P-loop containing nucleoside triphosphate hydrolases"/>
    <property type="match status" value="1"/>
</dbReference>
<name>A0A4P6M3R5_9FIRM</name>
<dbReference type="EMBL" id="CP035945">
    <property type="protein sequence ID" value="QBE98123.1"/>
    <property type="molecule type" value="Genomic_DNA"/>
</dbReference>
<evidence type="ECO:0000259" key="5">
    <source>
        <dbReference type="PROSITE" id="PS50893"/>
    </source>
</evidence>
<dbReference type="SMART" id="SM00382">
    <property type="entry name" value="AAA"/>
    <property type="match status" value="1"/>
</dbReference>
<dbReference type="Pfam" id="PF00005">
    <property type="entry name" value="ABC_tran"/>
    <property type="match status" value="1"/>
</dbReference>
<keyword evidence="6" id="KW-0378">Hydrolase</keyword>
<dbReference type="InterPro" id="IPR003593">
    <property type="entry name" value="AAA+_ATPase"/>
</dbReference>
<evidence type="ECO:0000313" key="6">
    <source>
        <dbReference type="EMBL" id="QBE98123.1"/>
    </source>
</evidence>
<keyword evidence="2" id="KW-0813">Transport</keyword>
<organism evidence="6 8">
    <name type="scientific">Blautia producta</name>
    <dbReference type="NCBI Taxonomy" id="33035"/>
    <lineage>
        <taxon>Bacteria</taxon>
        <taxon>Bacillati</taxon>
        <taxon>Bacillota</taxon>
        <taxon>Clostridia</taxon>
        <taxon>Lachnospirales</taxon>
        <taxon>Lachnospiraceae</taxon>
        <taxon>Blautia</taxon>
    </lineage>
</organism>
<dbReference type="AlphaFoldDB" id="A0A4P6M3R5"/>
<reference evidence="7 9" key="2">
    <citation type="submission" date="2019-04" db="EMBL/GenBank/DDBJ databases">
        <authorList>
            <person name="Schori C."/>
            <person name="Ahrens C."/>
        </authorList>
    </citation>
    <scope>NUCLEOTIDE SEQUENCE [LARGE SCALE GENOMIC DNA]</scope>
    <source>
        <strain evidence="7 9">DSM 2950</strain>
    </source>
</reference>
<dbReference type="Proteomes" id="UP000289794">
    <property type="component" value="Chromosome"/>
</dbReference>
<dbReference type="PANTHER" id="PTHR42798:SF6">
    <property type="entry name" value="CELL DIVISION ATP-BINDING PROTEIN FTSE"/>
    <property type="match status" value="1"/>
</dbReference>
<dbReference type="PANTHER" id="PTHR42798">
    <property type="entry name" value="LIPOPROTEIN-RELEASING SYSTEM ATP-BINDING PROTEIN LOLD"/>
    <property type="match status" value="1"/>
</dbReference>
<dbReference type="Gene3D" id="3.40.50.300">
    <property type="entry name" value="P-loop containing nucleotide triphosphate hydrolases"/>
    <property type="match status" value="1"/>
</dbReference>
<dbReference type="GeneID" id="75051214"/>
<evidence type="ECO:0000313" key="8">
    <source>
        <dbReference type="Proteomes" id="UP000289794"/>
    </source>
</evidence>
<evidence type="ECO:0000313" key="7">
    <source>
        <dbReference type="EMBL" id="QMW78672.1"/>
    </source>
</evidence>
<evidence type="ECO:0000256" key="4">
    <source>
        <dbReference type="ARBA" id="ARBA00022840"/>
    </source>
</evidence>
<reference evidence="6 8" key="1">
    <citation type="submission" date="2019-01" db="EMBL/GenBank/DDBJ databases">
        <title>PMF-metabolizing Aryl O-demethylase.</title>
        <authorList>
            <person name="Kim M."/>
        </authorList>
    </citation>
    <scope>NUCLEOTIDE SEQUENCE [LARGE SCALE GENOMIC DNA]</scope>
    <source>
        <strain evidence="6 8">PMF1</strain>
    </source>
</reference>
<keyword evidence="3" id="KW-0547">Nucleotide-binding</keyword>
<accession>A0A4P6M3R5</accession>
<dbReference type="KEGG" id="bpro:PMF13cell1_03689"/>
<dbReference type="InterPro" id="IPR003439">
    <property type="entry name" value="ABC_transporter-like_ATP-bd"/>
</dbReference>
<evidence type="ECO:0000256" key="1">
    <source>
        <dbReference type="ARBA" id="ARBA00005417"/>
    </source>
</evidence>